<reference evidence="1" key="1">
    <citation type="submission" date="2021-05" db="EMBL/GenBank/DDBJ databases">
        <authorList>
            <person name="Pan Q."/>
            <person name="Jouanno E."/>
            <person name="Zahm M."/>
            <person name="Klopp C."/>
            <person name="Cabau C."/>
            <person name="Louis A."/>
            <person name="Berthelot C."/>
            <person name="Parey E."/>
            <person name="Roest Crollius H."/>
            <person name="Montfort J."/>
            <person name="Robinson-Rechavi M."/>
            <person name="Bouchez O."/>
            <person name="Lampietro C."/>
            <person name="Lopez Roques C."/>
            <person name="Donnadieu C."/>
            <person name="Postlethwait J."/>
            <person name="Bobe J."/>
            <person name="Dillon D."/>
            <person name="Chandos A."/>
            <person name="von Hippel F."/>
            <person name="Guiguen Y."/>
        </authorList>
    </citation>
    <scope>NUCLEOTIDE SEQUENCE</scope>
    <source>
        <strain evidence="1">YG-Jan2019</strain>
    </source>
</reference>
<protein>
    <submittedName>
        <fullName evidence="1">Uncharacterized protein</fullName>
    </submittedName>
</protein>
<dbReference type="Proteomes" id="UP001157502">
    <property type="component" value="Chromosome 25"/>
</dbReference>
<name>A0ACC2FM04_DALPE</name>
<keyword evidence="2" id="KW-1185">Reference proteome</keyword>
<evidence type="ECO:0000313" key="1">
    <source>
        <dbReference type="EMBL" id="KAJ7992357.1"/>
    </source>
</evidence>
<proteinExistence type="predicted"/>
<evidence type="ECO:0000313" key="2">
    <source>
        <dbReference type="Proteomes" id="UP001157502"/>
    </source>
</evidence>
<dbReference type="EMBL" id="CM055752">
    <property type="protein sequence ID" value="KAJ7992357.1"/>
    <property type="molecule type" value="Genomic_DNA"/>
</dbReference>
<comment type="caution">
    <text evidence="1">The sequence shown here is derived from an EMBL/GenBank/DDBJ whole genome shotgun (WGS) entry which is preliminary data.</text>
</comment>
<accession>A0ACC2FM04</accession>
<sequence length="113" mass="12304">MSSQRRSHSSKVGLGVAQQDGGGQGKSHLEDPNGMEPAPIFQVLQQFHHPLHPHVPVTRRRTSTHCQQGTRVTPVGLLYTRHQLTSQATHTRITAVAAQCHEPGTPPEPVSVL</sequence>
<organism evidence="1 2">
    <name type="scientific">Dallia pectoralis</name>
    <name type="common">Alaska blackfish</name>
    <dbReference type="NCBI Taxonomy" id="75939"/>
    <lineage>
        <taxon>Eukaryota</taxon>
        <taxon>Metazoa</taxon>
        <taxon>Chordata</taxon>
        <taxon>Craniata</taxon>
        <taxon>Vertebrata</taxon>
        <taxon>Euteleostomi</taxon>
        <taxon>Actinopterygii</taxon>
        <taxon>Neopterygii</taxon>
        <taxon>Teleostei</taxon>
        <taxon>Protacanthopterygii</taxon>
        <taxon>Esociformes</taxon>
        <taxon>Umbridae</taxon>
        <taxon>Dallia</taxon>
    </lineage>
</organism>
<gene>
    <name evidence="1" type="ORF">DPEC_G00277680</name>
</gene>